<dbReference type="SUPFAM" id="SSF53335">
    <property type="entry name" value="S-adenosyl-L-methionine-dependent methyltransferases"/>
    <property type="match status" value="1"/>
</dbReference>
<dbReference type="InterPro" id="IPR002052">
    <property type="entry name" value="DNA_methylase_N6_adenine_CS"/>
</dbReference>
<comment type="caution">
    <text evidence="5">Lacks conserved residue(s) required for the propagation of feature annotation.</text>
</comment>
<evidence type="ECO:0000313" key="8">
    <source>
        <dbReference type="EMBL" id="MDY8110532.1"/>
    </source>
</evidence>
<comment type="similarity">
    <text evidence="5">Belongs to the protein N5-glutamine methyltransferase family. PrmC subfamily.</text>
</comment>
<feature type="domain" description="Methyltransferase small" evidence="6">
    <location>
        <begin position="122"/>
        <end position="203"/>
    </location>
</feature>
<dbReference type="InterPro" id="IPR004556">
    <property type="entry name" value="HemK-like"/>
</dbReference>
<dbReference type="PANTHER" id="PTHR18895">
    <property type="entry name" value="HEMK METHYLTRANSFERASE"/>
    <property type="match status" value="1"/>
</dbReference>
<organism evidence="8 9">
    <name type="scientific">Fulvimarina uroteuthidis</name>
    <dbReference type="NCBI Taxonomy" id="3098149"/>
    <lineage>
        <taxon>Bacteria</taxon>
        <taxon>Pseudomonadati</taxon>
        <taxon>Pseudomonadota</taxon>
        <taxon>Alphaproteobacteria</taxon>
        <taxon>Hyphomicrobiales</taxon>
        <taxon>Aurantimonadaceae</taxon>
        <taxon>Fulvimarina</taxon>
    </lineage>
</organism>
<dbReference type="RefSeq" id="WP_322188205.1">
    <property type="nucleotide sequence ID" value="NZ_JAXLPB010000005.1"/>
</dbReference>
<reference evidence="8 9" key="1">
    <citation type="submission" date="2023-12" db="EMBL/GenBank/DDBJ databases">
        <title>Description of Novel Strain Fulvimarina sp. 2208YS6-2-32 isolated from Uroteuthis (Photololigo) edulis.</title>
        <authorList>
            <person name="Park J.-S."/>
        </authorList>
    </citation>
    <scope>NUCLEOTIDE SEQUENCE [LARGE SCALE GENOMIC DNA]</scope>
    <source>
        <strain evidence="8 9">2208YS6-2-32</strain>
    </source>
</reference>
<accession>A0ABU5I611</accession>
<dbReference type="CDD" id="cd02440">
    <property type="entry name" value="AdoMet_MTases"/>
    <property type="match status" value="1"/>
</dbReference>
<dbReference type="GO" id="GO:0032259">
    <property type="term" value="P:methylation"/>
    <property type="evidence" value="ECO:0007669"/>
    <property type="project" value="UniProtKB-KW"/>
</dbReference>
<dbReference type="Pfam" id="PF05175">
    <property type="entry name" value="MTS"/>
    <property type="match status" value="1"/>
</dbReference>
<evidence type="ECO:0000259" key="7">
    <source>
        <dbReference type="Pfam" id="PF17827"/>
    </source>
</evidence>
<comment type="function">
    <text evidence="5">Methylates the class 1 translation termination release factors RF1/PrfA and RF2/PrfB on the glutamine residue of the universally conserved GGQ motif.</text>
</comment>
<feature type="binding site" evidence="5">
    <location>
        <begin position="134"/>
        <end position="138"/>
    </location>
    <ligand>
        <name>S-adenosyl-L-methionine</name>
        <dbReference type="ChEBI" id="CHEBI:59789"/>
    </ligand>
</feature>
<dbReference type="Gene3D" id="3.40.50.150">
    <property type="entry name" value="Vaccinia Virus protein VP39"/>
    <property type="match status" value="1"/>
</dbReference>
<dbReference type="InterPro" id="IPR007848">
    <property type="entry name" value="Small_mtfrase_dom"/>
</dbReference>
<keyword evidence="1 5" id="KW-0489">Methyltransferase</keyword>
<dbReference type="EMBL" id="JAXLPB010000005">
    <property type="protein sequence ID" value="MDY8110532.1"/>
    <property type="molecule type" value="Genomic_DNA"/>
</dbReference>
<dbReference type="NCBIfam" id="TIGR03534">
    <property type="entry name" value="RF_mod_PrmC"/>
    <property type="match status" value="1"/>
</dbReference>
<comment type="caution">
    <text evidence="8">The sequence shown here is derived from an EMBL/GenBank/DDBJ whole genome shotgun (WGS) entry which is preliminary data.</text>
</comment>
<dbReference type="Proteomes" id="UP001294412">
    <property type="component" value="Unassembled WGS sequence"/>
</dbReference>
<protein>
    <recommendedName>
        <fullName evidence="5">Release factor glutamine methyltransferase</fullName>
        <shortName evidence="5">RF MTase</shortName>
        <ecNumber evidence="5">2.1.1.297</ecNumber>
    </recommendedName>
    <alternativeName>
        <fullName evidence="5">N5-glutamine methyltransferase PrmC</fullName>
    </alternativeName>
    <alternativeName>
        <fullName evidence="5">Protein-(glutamine-N5) MTase PrmC</fullName>
    </alternativeName>
    <alternativeName>
        <fullName evidence="5">Protein-glutamine N-methyltransferase PrmC</fullName>
    </alternativeName>
</protein>
<feature type="binding site" evidence="5">
    <location>
        <position position="157"/>
    </location>
    <ligand>
        <name>S-adenosyl-L-methionine</name>
        <dbReference type="ChEBI" id="CHEBI:59789"/>
    </ligand>
</feature>
<dbReference type="InterPro" id="IPR029063">
    <property type="entry name" value="SAM-dependent_MTases_sf"/>
</dbReference>
<evidence type="ECO:0000256" key="3">
    <source>
        <dbReference type="ARBA" id="ARBA00022691"/>
    </source>
</evidence>
<feature type="domain" description="Release factor glutamine methyltransferase N-terminal" evidence="7">
    <location>
        <begin position="17"/>
        <end position="86"/>
    </location>
</feature>
<dbReference type="PANTHER" id="PTHR18895:SF74">
    <property type="entry name" value="MTRF1L RELEASE FACTOR GLUTAMINE METHYLTRANSFERASE"/>
    <property type="match status" value="1"/>
</dbReference>
<name>A0ABU5I611_9HYPH</name>
<dbReference type="InterPro" id="IPR040758">
    <property type="entry name" value="PrmC_N"/>
</dbReference>
<evidence type="ECO:0000256" key="5">
    <source>
        <dbReference type="HAMAP-Rule" id="MF_02126"/>
    </source>
</evidence>
<dbReference type="HAMAP" id="MF_02126">
    <property type="entry name" value="RF_methyltr_PrmC"/>
    <property type="match status" value="1"/>
</dbReference>
<keyword evidence="9" id="KW-1185">Reference proteome</keyword>
<dbReference type="GO" id="GO:0102559">
    <property type="term" value="F:peptide chain release factor N(5)-glutamine methyltransferase activity"/>
    <property type="evidence" value="ECO:0007669"/>
    <property type="project" value="UniProtKB-EC"/>
</dbReference>
<dbReference type="EC" id="2.1.1.297" evidence="5"/>
<evidence type="ECO:0000256" key="1">
    <source>
        <dbReference type="ARBA" id="ARBA00022603"/>
    </source>
</evidence>
<evidence type="ECO:0000256" key="2">
    <source>
        <dbReference type="ARBA" id="ARBA00022679"/>
    </source>
</evidence>
<dbReference type="Pfam" id="PF17827">
    <property type="entry name" value="PrmC_N"/>
    <property type="match status" value="1"/>
</dbReference>
<keyword evidence="2 5" id="KW-0808">Transferase</keyword>
<comment type="catalytic activity">
    <reaction evidence="4 5">
        <text>L-glutaminyl-[peptide chain release factor] + S-adenosyl-L-methionine = N(5)-methyl-L-glutaminyl-[peptide chain release factor] + S-adenosyl-L-homocysteine + H(+)</text>
        <dbReference type="Rhea" id="RHEA:42896"/>
        <dbReference type="Rhea" id="RHEA-COMP:10271"/>
        <dbReference type="Rhea" id="RHEA-COMP:10272"/>
        <dbReference type="ChEBI" id="CHEBI:15378"/>
        <dbReference type="ChEBI" id="CHEBI:30011"/>
        <dbReference type="ChEBI" id="CHEBI:57856"/>
        <dbReference type="ChEBI" id="CHEBI:59789"/>
        <dbReference type="ChEBI" id="CHEBI:61891"/>
        <dbReference type="EC" id="2.1.1.297"/>
    </reaction>
</comment>
<dbReference type="NCBIfam" id="TIGR00536">
    <property type="entry name" value="hemK_fam"/>
    <property type="match status" value="1"/>
</dbReference>
<evidence type="ECO:0000259" key="6">
    <source>
        <dbReference type="Pfam" id="PF05175"/>
    </source>
</evidence>
<dbReference type="InterPro" id="IPR019874">
    <property type="entry name" value="RF_methyltr_PrmC"/>
</dbReference>
<dbReference type="InterPro" id="IPR050320">
    <property type="entry name" value="N5-glutamine_MTase"/>
</dbReference>
<keyword evidence="3 5" id="KW-0949">S-adenosyl-L-methionine</keyword>
<sequence>MTDRGGAAASSVTIGAALRQGTARLRAANVATPDLDARLFMAEALGLEMSSLLARRERSLEEPARLRFSTFVERRETGEPAHRIIGRRGFYGHEFALSQGTLEPRQDTETLVDLALETLAAFGTDRRLRILDIGTGSGAIALSLLAACPNATCIGTDISADALRTAERNALALGVATRFEAMLGAYCADARGPFDLVVSNPPYIPSADIEGLSPEVRLFDPIEALDGGGDGLTAYRAIAARTRDVLQKDGSVIVEIGQGQDADVAAIFASQRYELTESRADLGGIVRAMHFR</sequence>
<proteinExistence type="inferred from homology"/>
<dbReference type="PROSITE" id="PS00092">
    <property type="entry name" value="N6_MTASE"/>
    <property type="match status" value="1"/>
</dbReference>
<evidence type="ECO:0000313" key="9">
    <source>
        <dbReference type="Proteomes" id="UP001294412"/>
    </source>
</evidence>
<feature type="binding site" evidence="5">
    <location>
        <position position="200"/>
    </location>
    <ligand>
        <name>S-adenosyl-L-methionine</name>
        <dbReference type="ChEBI" id="CHEBI:59789"/>
    </ligand>
</feature>
<evidence type="ECO:0000256" key="4">
    <source>
        <dbReference type="ARBA" id="ARBA00048391"/>
    </source>
</evidence>
<feature type="binding site" evidence="5">
    <location>
        <begin position="200"/>
        <end position="203"/>
    </location>
    <ligand>
        <name>substrate</name>
    </ligand>
</feature>
<dbReference type="Gene3D" id="1.10.8.10">
    <property type="entry name" value="DNA helicase RuvA subunit, C-terminal domain"/>
    <property type="match status" value="1"/>
</dbReference>
<gene>
    <name evidence="5 8" type="primary">prmC</name>
    <name evidence="8" type="ORF">U0C82_15425</name>
</gene>